<organism evidence="2 3">
    <name type="scientific">Pseudomonas fluorescens</name>
    <dbReference type="NCBI Taxonomy" id="294"/>
    <lineage>
        <taxon>Bacteria</taxon>
        <taxon>Pseudomonadati</taxon>
        <taxon>Pseudomonadota</taxon>
        <taxon>Gammaproteobacteria</taxon>
        <taxon>Pseudomonadales</taxon>
        <taxon>Pseudomonadaceae</taxon>
        <taxon>Pseudomonas</taxon>
    </lineage>
</organism>
<reference evidence="3" key="1">
    <citation type="submission" date="2016-04" db="EMBL/GenBank/DDBJ databases">
        <authorList>
            <person name="Ray J."/>
            <person name="Price M."/>
            <person name="Deutschbauer A."/>
        </authorList>
    </citation>
    <scope>NUCLEOTIDE SEQUENCE [LARGE SCALE GENOMIC DNA]</scope>
    <source>
        <strain evidence="3">FW300-N2E2</strain>
    </source>
</reference>
<accession>A0A160A333</accession>
<evidence type="ECO:0000313" key="2">
    <source>
        <dbReference type="EMBL" id="AMZ73392.1"/>
    </source>
</evidence>
<dbReference type="EMBL" id="CP015225">
    <property type="protein sequence ID" value="AMZ73392.1"/>
    <property type="molecule type" value="Genomic_DNA"/>
</dbReference>
<dbReference type="RefSeq" id="WP_063323583.1">
    <property type="nucleotide sequence ID" value="NZ_CP015225.1"/>
</dbReference>
<name>A0A160A333_PSEFL</name>
<feature type="compositionally biased region" description="Pro residues" evidence="1">
    <location>
        <begin position="11"/>
        <end position="23"/>
    </location>
</feature>
<evidence type="ECO:0000256" key="1">
    <source>
        <dbReference type="SAM" id="MobiDB-lite"/>
    </source>
</evidence>
<proteinExistence type="predicted"/>
<sequence length="175" mass="19874">MFGFFKKNVPPRNPPKRFPPVPDWKPAITQPAEQIIERLQLYTNNQHDLAVFSNCTCVLLPDGLSDTDAEVFAKEILSKIFNSHPDMNPTPMKDGNVLVQYNHPALNLVLDSVAVQYWFEIESNHQLALATDEVLITPLGSNIFDDFGKKALFSRCFMFMDAVAPRVIRVVRRSI</sequence>
<dbReference type="AlphaFoldDB" id="A0A160A333"/>
<feature type="compositionally biased region" description="Low complexity" evidence="1">
    <location>
        <begin position="1"/>
        <end position="10"/>
    </location>
</feature>
<protein>
    <submittedName>
        <fullName evidence="2">Uncharacterized protein</fullName>
    </submittedName>
</protein>
<dbReference type="Proteomes" id="UP000076083">
    <property type="component" value="Chromosome"/>
</dbReference>
<feature type="region of interest" description="Disordered" evidence="1">
    <location>
        <begin position="1"/>
        <end position="23"/>
    </location>
</feature>
<evidence type="ECO:0000313" key="3">
    <source>
        <dbReference type="Proteomes" id="UP000076083"/>
    </source>
</evidence>
<gene>
    <name evidence="2" type="ORF">TK06_20620</name>
</gene>
<reference evidence="2 3" key="2">
    <citation type="journal article" date="2018" name="Nature">
        <title>Mutant phenotypes for thousands of bacterial genes of unknown function.</title>
        <authorList>
            <person name="Price M.N."/>
            <person name="Wetmore K.M."/>
            <person name="Waters R.J."/>
            <person name="Callaghan M."/>
            <person name="Ray J."/>
            <person name="Liu H."/>
            <person name="Kuehl J.V."/>
            <person name="Melnyk R.A."/>
            <person name="Lamson J.S."/>
            <person name="Suh Y."/>
            <person name="Carlson H.K."/>
            <person name="Esquivel Z."/>
            <person name="Sadeeshkumar H."/>
            <person name="Chakraborty R."/>
            <person name="Zane G.M."/>
            <person name="Rubin B.E."/>
            <person name="Wall J.D."/>
            <person name="Visel A."/>
            <person name="Bristow J."/>
            <person name="Blow M.J."/>
            <person name="Arkin A.P."/>
            <person name="Deutschbauer A.M."/>
        </authorList>
    </citation>
    <scope>NUCLEOTIDE SEQUENCE [LARGE SCALE GENOMIC DNA]</scope>
    <source>
        <strain evidence="2 3">FW300-N2E2</strain>
    </source>
</reference>